<feature type="signal peptide" evidence="1">
    <location>
        <begin position="1"/>
        <end position="26"/>
    </location>
</feature>
<keyword evidence="1" id="KW-0732">Signal</keyword>
<dbReference type="RefSeq" id="WP_069695390.1">
    <property type="nucleotide sequence ID" value="NZ_CP043010.1"/>
</dbReference>
<dbReference type="Proteomes" id="UP001163293">
    <property type="component" value="Chromosome"/>
</dbReference>
<evidence type="ECO:0000313" key="2">
    <source>
        <dbReference type="EMBL" id="UYV98455.1"/>
    </source>
</evidence>
<organism evidence="2 3">
    <name type="scientific">Paenarthrobacter ureafaciens</name>
    <dbReference type="NCBI Taxonomy" id="37931"/>
    <lineage>
        <taxon>Bacteria</taxon>
        <taxon>Bacillati</taxon>
        <taxon>Actinomycetota</taxon>
        <taxon>Actinomycetes</taxon>
        <taxon>Micrococcales</taxon>
        <taxon>Micrococcaceae</taxon>
        <taxon>Paenarthrobacter</taxon>
    </lineage>
</organism>
<accession>A0AAX3EKF8</accession>
<sequence>MSALRKPKRWLAAAAVAAAVAGGTVAAVPADAAYGHMVNVSFSNSLCRNGGNVHSIQFGAVPGITSVPAQGGNNAWIALPYGSRYVTFAGTVWCSQKSWWQWWKTPYEVSRYVYVPANATSVRLS</sequence>
<evidence type="ECO:0000313" key="3">
    <source>
        <dbReference type="Proteomes" id="UP001163293"/>
    </source>
</evidence>
<evidence type="ECO:0008006" key="4">
    <source>
        <dbReference type="Google" id="ProtNLM"/>
    </source>
</evidence>
<name>A0AAX3EKF8_PAEUR</name>
<keyword evidence="3" id="KW-1185">Reference proteome</keyword>
<gene>
    <name evidence="2" type="ORF">NL394_04290</name>
</gene>
<protein>
    <recommendedName>
        <fullName evidence="4">Secreted protein</fullName>
    </recommendedName>
</protein>
<feature type="chain" id="PRO_5043376748" description="Secreted protein" evidence="1">
    <location>
        <begin position="27"/>
        <end position="125"/>
    </location>
</feature>
<evidence type="ECO:0000256" key="1">
    <source>
        <dbReference type="SAM" id="SignalP"/>
    </source>
</evidence>
<dbReference type="AlphaFoldDB" id="A0AAX3EKF8"/>
<dbReference type="EMBL" id="CP101185">
    <property type="protein sequence ID" value="UYV98455.1"/>
    <property type="molecule type" value="Genomic_DNA"/>
</dbReference>
<proteinExistence type="predicted"/>
<reference evidence="2" key="1">
    <citation type="submission" date="2022-07" db="EMBL/GenBank/DDBJ databases">
        <authorList>
            <person name="Wu T."/>
        </authorList>
    </citation>
    <scope>NUCLEOTIDE SEQUENCE</scope>
    <source>
        <strain evidence="2">SD-1</strain>
    </source>
</reference>